<dbReference type="Gene3D" id="1.25.40.10">
    <property type="entry name" value="Tetratricopeptide repeat domain"/>
    <property type="match status" value="1"/>
</dbReference>
<keyword evidence="3" id="KW-1185">Reference proteome</keyword>
<protein>
    <recommendedName>
        <fullName evidence="1">HTH cro/C1-type domain-containing protein</fullName>
    </recommendedName>
</protein>
<evidence type="ECO:0000259" key="1">
    <source>
        <dbReference type="PROSITE" id="PS50943"/>
    </source>
</evidence>
<dbReference type="Gene3D" id="1.10.260.40">
    <property type="entry name" value="lambda repressor-like DNA-binding domains"/>
    <property type="match status" value="1"/>
</dbReference>
<name>A0ABP8BRK4_9ACTN</name>
<evidence type="ECO:0000313" key="2">
    <source>
        <dbReference type="EMBL" id="GAA4223789.1"/>
    </source>
</evidence>
<dbReference type="Pfam" id="PF13560">
    <property type="entry name" value="HTH_31"/>
    <property type="match status" value="1"/>
</dbReference>
<dbReference type="CDD" id="cd00093">
    <property type="entry name" value="HTH_XRE"/>
    <property type="match status" value="1"/>
</dbReference>
<reference evidence="3" key="1">
    <citation type="journal article" date="2019" name="Int. J. Syst. Evol. Microbiol.">
        <title>The Global Catalogue of Microorganisms (GCM) 10K type strain sequencing project: providing services to taxonomists for standard genome sequencing and annotation.</title>
        <authorList>
            <consortium name="The Broad Institute Genomics Platform"/>
            <consortium name="The Broad Institute Genome Sequencing Center for Infectious Disease"/>
            <person name="Wu L."/>
            <person name="Ma J."/>
        </authorList>
    </citation>
    <scope>NUCLEOTIDE SEQUENCE [LARGE SCALE GENOMIC DNA]</scope>
    <source>
        <strain evidence="3">JCM 17440</strain>
    </source>
</reference>
<dbReference type="SMART" id="SM00530">
    <property type="entry name" value="HTH_XRE"/>
    <property type="match status" value="1"/>
</dbReference>
<proteinExistence type="predicted"/>
<evidence type="ECO:0000313" key="3">
    <source>
        <dbReference type="Proteomes" id="UP001501710"/>
    </source>
</evidence>
<dbReference type="InterPro" id="IPR010982">
    <property type="entry name" value="Lambda_DNA-bd_dom_sf"/>
</dbReference>
<dbReference type="Proteomes" id="UP001501710">
    <property type="component" value="Unassembled WGS sequence"/>
</dbReference>
<dbReference type="EMBL" id="BAABAS010000001">
    <property type="protein sequence ID" value="GAA4223789.1"/>
    <property type="molecule type" value="Genomic_DNA"/>
</dbReference>
<sequence length="411" mass="44307">MGDAKRKRFGAYLAQLRRDAGKSQRQLAEALCRASGTASVTRNEVSRWERGERVPDGWLPALSTALSVSLRTLERGAAHARGTDTGTDRPSPAEALAYFLPDRVDPGPLASNAGRRVGASTAAALTDRAHGLRLADDFIAGGDLLVPALRELDGAVRLYRESTHSEETGRSLLSSIGEIAQIAGWIASDAGEHDQAERAYRLGISAAREAEDLALVGNLAGSLAYQLSNTGREDAGLGLARAALDEAGSSAPAKARALYLDRVAWAHTKAGEAGPAMRALGEAHEAMVAEDSQEAPDWAYWVSPEELDVMDARVYTELRRPLRAVPLLQEVLSRYDSTHTRELALYLSWLAVALVDANEPEEAAQAARRMLDLTADFASDRTAKRARIVLSKLEPYRDIPEVREVLDGHAA</sequence>
<dbReference type="SUPFAM" id="SSF48452">
    <property type="entry name" value="TPR-like"/>
    <property type="match status" value="1"/>
</dbReference>
<dbReference type="InterPro" id="IPR011990">
    <property type="entry name" value="TPR-like_helical_dom_sf"/>
</dbReference>
<dbReference type="SUPFAM" id="SSF47413">
    <property type="entry name" value="lambda repressor-like DNA-binding domains"/>
    <property type="match status" value="1"/>
</dbReference>
<feature type="domain" description="HTH cro/C1-type" evidence="1">
    <location>
        <begin position="13"/>
        <end position="73"/>
    </location>
</feature>
<organism evidence="2 3">
    <name type="scientific">Actinomadura meridiana</name>
    <dbReference type="NCBI Taxonomy" id="559626"/>
    <lineage>
        <taxon>Bacteria</taxon>
        <taxon>Bacillati</taxon>
        <taxon>Actinomycetota</taxon>
        <taxon>Actinomycetes</taxon>
        <taxon>Streptosporangiales</taxon>
        <taxon>Thermomonosporaceae</taxon>
        <taxon>Actinomadura</taxon>
    </lineage>
</organism>
<comment type="caution">
    <text evidence="2">The sequence shown here is derived from an EMBL/GenBank/DDBJ whole genome shotgun (WGS) entry which is preliminary data.</text>
</comment>
<dbReference type="InterPro" id="IPR001387">
    <property type="entry name" value="Cro/C1-type_HTH"/>
</dbReference>
<accession>A0ABP8BRK4</accession>
<gene>
    <name evidence="2" type="ORF">GCM10022254_01780</name>
</gene>
<dbReference type="PROSITE" id="PS50943">
    <property type="entry name" value="HTH_CROC1"/>
    <property type="match status" value="1"/>
</dbReference>